<dbReference type="EMBL" id="BPLR01010200">
    <property type="protein sequence ID" value="GIY37662.1"/>
    <property type="molecule type" value="Genomic_DNA"/>
</dbReference>
<keyword evidence="3" id="KW-1185">Reference proteome</keyword>
<protein>
    <submittedName>
        <fullName evidence="2">Uncharacterized protein</fullName>
    </submittedName>
</protein>
<sequence>MAFEKMPPLYVPQKDFEEKNPKEKGSCSKSFVSWVLAALLIALIIALCVQFLYPVVERRKSPTLTPFMSLKELQLKFT</sequence>
<keyword evidence="1" id="KW-0472">Membrane</keyword>
<keyword evidence="1" id="KW-0812">Transmembrane</keyword>
<evidence type="ECO:0000313" key="3">
    <source>
        <dbReference type="Proteomes" id="UP001054945"/>
    </source>
</evidence>
<dbReference type="AlphaFoldDB" id="A0AAV4SYW4"/>
<proteinExistence type="predicted"/>
<evidence type="ECO:0000256" key="1">
    <source>
        <dbReference type="SAM" id="Phobius"/>
    </source>
</evidence>
<feature type="transmembrane region" description="Helical" evidence="1">
    <location>
        <begin position="31"/>
        <end position="53"/>
    </location>
</feature>
<organism evidence="2 3">
    <name type="scientific">Caerostris extrusa</name>
    <name type="common">Bark spider</name>
    <name type="synonym">Caerostris bankana</name>
    <dbReference type="NCBI Taxonomy" id="172846"/>
    <lineage>
        <taxon>Eukaryota</taxon>
        <taxon>Metazoa</taxon>
        <taxon>Ecdysozoa</taxon>
        <taxon>Arthropoda</taxon>
        <taxon>Chelicerata</taxon>
        <taxon>Arachnida</taxon>
        <taxon>Araneae</taxon>
        <taxon>Araneomorphae</taxon>
        <taxon>Entelegynae</taxon>
        <taxon>Araneoidea</taxon>
        <taxon>Araneidae</taxon>
        <taxon>Caerostris</taxon>
    </lineage>
</organism>
<keyword evidence="1" id="KW-1133">Transmembrane helix</keyword>
<reference evidence="2 3" key="1">
    <citation type="submission" date="2021-06" db="EMBL/GenBank/DDBJ databases">
        <title>Caerostris extrusa draft genome.</title>
        <authorList>
            <person name="Kono N."/>
            <person name="Arakawa K."/>
        </authorList>
    </citation>
    <scope>NUCLEOTIDE SEQUENCE [LARGE SCALE GENOMIC DNA]</scope>
</reference>
<gene>
    <name evidence="2" type="ORF">CEXT_602761</name>
</gene>
<name>A0AAV4SYW4_CAEEX</name>
<evidence type="ECO:0000313" key="2">
    <source>
        <dbReference type="EMBL" id="GIY37662.1"/>
    </source>
</evidence>
<dbReference type="Proteomes" id="UP001054945">
    <property type="component" value="Unassembled WGS sequence"/>
</dbReference>
<comment type="caution">
    <text evidence="2">The sequence shown here is derived from an EMBL/GenBank/DDBJ whole genome shotgun (WGS) entry which is preliminary data.</text>
</comment>
<accession>A0AAV4SYW4</accession>